<feature type="chain" id="PRO_5042040569" description="MtrB/PioB family decaheme-associated outer membrane protein" evidence="4">
    <location>
        <begin position="27"/>
        <end position="674"/>
    </location>
</feature>
<accession>A0AAC9TXS2</accession>
<dbReference type="GO" id="GO:0009279">
    <property type="term" value="C:cell outer membrane"/>
    <property type="evidence" value="ECO:0007669"/>
    <property type="project" value="UniProtKB-SubCell"/>
</dbReference>
<sequence>MESKMKSFKRNMITLAIAVATTPAMAANFGVGNANTESVDTERYECKRCTNTYGYQGSVGVSAGYNDIADIHAGNNLGTAKDGGVAAISSDVRYQNESGYQTKFQAHQLGMDNGFAHISAGKAGQYQLTLDYDAIKTYRAGEVESTLWHNEGMLTPSDSTNLFDLALQREKFGLGFEYGQDFYNVFANYSQGSKKGTKSSSLVSPTPINFGLPVDATTSQFDAGINFSGKNWLTELSYYGSVYENHIDHLSLPYAYDVFSATPDNQAHQVSLSGQYQIGRTFMNGRIGTGRMIQDDNLIQVTGNPLQNWDGQVDTLDGHYAITSMITNRLRIGGSYDYSKRDNQSSTAEFMQYNFDSLSGTFRQNVPQDFERNSFKVNASYRIASGYRLQAGYDRKEVERSFSDRERTNDDSLWMKFNVRALDKFNINMKAEHANRSGSEYEASDLTSSENNALLRKYYLADRSRNALELRMNHTPTDWLSVDVTTRYAKDDYDHTQIGLTSSEDYGYDVNLNIAFNQHLDGYAFAGQQWINSTQAGSQQFAAADWYGDIEDEFINLGAGLSYGGLMQDKLTLGLDYLFSNSVSNTAIRDFTNTNPSTTDFGDYYSYNHSASLYANYAINDQMAFKVTYRYERYFDTDAANVGVNDIPGMITLGDINHNYNAHQVMLSFTYVLR</sequence>
<dbReference type="InterPro" id="IPR020016">
    <property type="entry name" value="Decahaem-assoc_OM_MtrB/PioB"/>
</dbReference>
<evidence type="ECO:0000313" key="6">
    <source>
        <dbReference type="Proteomes" id="UP000198233"/>
    </source>
</evidence>
<feature type="signal peptide" evidence="4">
    <location>
        <begin position="1"/>
        <end position="26"/>
    </location>
</feature>
<comment type="subcellular location">
    <subcellularLocation>
        <location evidence="1">Cell outer membrane</location>
    </subcellularLocation>
</comment>
<dbReference type="InterPro" id="IPR036942">
    <property type="entry name" value="Beta-barrel_TonB_sf"/>
</dbReference>
<evidence type="ECO:0000313" key="5">
    <source>
        <dbReference type="EMBL" id="ASJ95307.1"/>
    </source>
</evidence>
<dbReference type="Pfam" id="PF11854">
    <property type="entry name" value="MtrB_PioB"/>
    <property type="match status" value="1"/>
</dbReference>
<keyword evidence="3" id="KW-0998">Cell outer membrane</keyword>
<organism evidence="5 6">
    <name type="scientific">Shewanella marisflavi</name>
    <dbReference type="NCBI Taxonomy" id="260364"/>
    <lineage>
        <taxon>Bacteria</taxon>
        <taxon>Pseudomonadati</taxon>
        <taxon>Pseudomonadota</taxon>
        <taxon>Gammaproteobacteria</taxon>
        <taxon>Alteromonadales</taxon>
        <taxon>Shewanellaceae</taxon>
        <taxon>Shewanella</taxon>
    </lineage>
</organism>
<evidence type="ECO:0000256" key="1">
    <source>
        <dbReference type="ARBA" id="ARBA00004442"/>
    </source>
</evidence>
<reference evidence="5 6" key="1">
    <citation type="submission" date="2017-06" db="EMBL/GenBank/DDBJ databases">
        <title>Complete genome sequence of Shewanella marisflavi EP1 associated with anaerobic 2,4-dinitrotoluene reduction and salt tolerance.</title>
        <authorList>
            <person name="Huang J."/>
        </authorList>
    </citation>
    <scope>NUCLEOTIDE SEQUENCE [LARGE SCALE GENOMIC DNA]</scope>
    <source>
        <strain evidence="5 6">EP1</strain>
    </source>
</reference>
<keyword evidence="4" id="KW-0732">Signal</keyword>
<dbReference type="EMBL" id="CP022272">
    <property type="protein sequence ID" value="ASJ95307.1"/>
    <property type="molecule type" value="Genomic_DNA"/>
</dbReference>
<dbReference type="NCBIfam" id="TIGR03509">
    <property type="entry name" value="OMP_MtrB_PioB"/>
    <property type="match status" value="1"/>
</dbReference>
<evidence type="ECO:0000256" key="3">
    <source>
        <dbReference type="ARBA" id="ARBA00023237"/>
    </source>
</evidence>
<name>A0AAC9TXS2_9GAMM</name>
<dbReference type="SUPFAM" id="SSF56935">
    <property type="entry name" value="Porins"/>
    <property type="match status" value="1"/>
</dbReference>
<evidence type="ECO:0000256" key="2">
    <source>
        <dbReference type="ARBA" id="ARBA00023136"/>
    </source>
</evidence>
<evidence type="ECO:0008006" key="7">
    <source>
        <dbReference type="Google" id="ProtNLM"/>
    </source>
</evidence>
<evidence type="ECO:0000256" key="4">
    <source>
        <dbReference type="SAM" id="SignalP"/>
    </source>
</evidence>
<gene>
    <name evidence="5" type="ORF">CFF01_01180</name>
</gene>
<dbReference type="Gene3D" id="2.40.170.20">
    <property type="entry name" value="TonB-dependent receptor, beta-barrel domain"/>
    <property type="match status" value="1"/>
</dbReference>
<protein>
    <recommendedName>
        <fullName evidence="7">MtrB/PioB family decaheme-associated outer membrane protein</fullName>
    </recommendedName>
</protein>
<dbReference type="Proteomes" id="UP000198233">
    <property type="component" value="Chromosome"/>
</dbReference>
<proteinExistence type="predicted"/>
<dbReference type="AlphaFoldDB" id="A0AAC9TXS2"/>
<keyword evidence="2" id="KW-0472">Membrane</keyword>
<dbReference type="KEGG" id="smav:CFF01_01180"/>